<dbReference type="SUPFAM" id="SSF56349">
    <property type="entry name" value="DNA breaking-rejoining enzymes"/>
    <property type="match status" value="1"/>
</dbReference>
<dbReference type="Proteomes" id="UP001365781">
    <property type="component" value="Unassembled WGS sequence"/>
</dbReference>
<evidence type="ECO:0008006" key="4">
    <source>
        <dbReference type="Google" id="ProtNLM"/>
    </source>
</evidence>
<dbReference type="Gene3D" id="1.10.443.10">
    <property type="entry name" value="Intergrase catalytic core"/>
    <property type="match status" value="1"/>
</dbReference>
<evidence type="ECO:0000313" key="3">
    <source>
        <dbReference type="Proteomes" id="UP001365781"/>
    </source>
</evidence>
<comment type="caution">
    <text evidence="2">The sequence shown here is derived from an EMBL/GenBank/DDBJ whole genome shotgun (WGS) entry which is preliminary data.</text>
</comment>
<name>A0ABU8GND6_9ACTN</name>
<evidence type="ECO:0000256" key="1">
    <source>
        <dbReference type="ARBA" id="ARBA00023172"/>
    </source>
</evidence>
<dbReference type="EMBL" id="JBBAYM010000025">
    <property type="protein sequence ID" value="MEI5613886.1"/>
    <property type="molecule type" value="Genomic_DNA"/>
</dbReference>
<gene>
    <name evidence="2" type="ORF">WB403_32550</name>
</gene>
<dbReference type="InterPro" id="IPR011010">
    <property type="entry name" value="DNA_brk_join_enz"/>
</dbReference>
<sequence length="548" mass="61128">MTTPLRPRRFRLIDPACDALALPVHRVRPGTLVSALPRLRDNVWQLSYLDHLDTASSITFSWWDVPEPLRASMKRIAYAVLNLPAPAVLLERKATSTRPTLSASSALKMLRAWRDFARWLDERQVHRLQDVDTALLEEYGRLVAAQARGVRQNRRELYELTRAWAYAPFLLPCDQLVMPPWEDEGSAIADFFDTEDRDVGKCESPVIHPATMSPLLVWALRLVTDLAPDILAAYREWRRLDAHTAAATTPEGYDRLRDYVRELRTCGRPFPTFAGRQRAAIQRRYGRPPLARRYVAGLLGVSASTIDNLTHREPDLLHGLSFGDGAPLEVPVTARIDDRPWTAAIDHADAVGLAVHLATAAMITTAYLSGMRPAEVLHLRRGCAARDERADGTIRHTVTGRHFKNVLDPDGRTVPAGEVRPDPWTVTELVARAVHVLEELSDDDLLLPRSLSENPRYRDADHRGAALTPQAANHRIELFTAWANQTAVRLGRPHETIPPDPAGPVTMRRFRRTLACARSVSDRVAVRSAGVETRSLVSPLQLAGPAAA</sequence>
<reference evidence="2 3" key="1">
    <citation type="submission" date="2024-03" db="EMBL/GenBank/DDBJ databases">
        <title>First Report of Pectobacterium brasiliscabiei causing potato scab in china.</title>
        <authorList>
            <person name="Handique U."/>
        </authorList>
    </citation>
    <scope>NUCLEOTIDE SEQUENCE [LARGE SCALE GENOMIC DNA]</scope>
    <source>
        <strain evidence="2 3">ZRIMU1503</strain>
    </source>
</reference>
<accession>A0ABU8GND6</accession>
<organism evidence="2 3">
    <name type="scientific">Streptomyces brasiliscabiei</name>
    <dbReference type="NCBI Taxonomy" id="2736302"/>
    <lineage>
        <taxon>Bacteria</taxon>
        <taxon>Bacillati</taxon>
        <taxon>Actinomycetota</taxon>
        <taxon>Actinomycetes</taxon>
        <taxon>Kitasatosporales</taxon>
        <taxon>Streptomycetaceae</taxon>
        <taxon>Streptomyces</taxon>
    </lineage>
</organism>
<protein>
    <recommendedName>
        <fullName evidence="4">Integrase</fullName>
    </recommendedName>
</protein>
<keyword evidence="1" id="KW-0233">DNA recombination</keyword>
<dbReference type="InterPro" id="IPR013762">
    <property type="entry name" value="Integrase-like_cat_sf"/>
</dbReference>
<keyword evidence="3" id="KW-1185">Reference proteome</keyword>
<dbReference type="RefSeq" id="WP_336556401.1">
    <property type="nucleotide sequence ID" value="NZ_JBBAYL010000017.1"/>
</dbReference>
<evidence type="ECO:0000313" key="2">
    <source>
        <dbReference type="EMBL" id="MEI5613886.1"/>
    </source>
</evidence>
<proteinExistence type="predicted"/>